<dbReference type="OrthoDB" id="35699at2157"/>
<dbReference type="Proteomes" id="UP000186914">
    <property type="component" value="Unassembled WGS sequence"/>
</dbReference>
<protein>
    <submittedName>
        <fullName evidence="1">Uncharacterized protein, contains GYD domain</fullName>
    </submittedName>
</protein>
<gene>
    <name evidence="1" type="ORF">SAMN05421858_2084</name>
</gene>
<dbReference type="RefSeq" id="WP_076429991.1">
    <property type="nucleotide sequence ID" value="NZ_FTNO01000001.1"/>
</dbReference>
<reference evidence="2" key="1">
    <citation type="submission" date="2017-01" db="EMBL/GenBank/DDBJ databases">
        <authorList>
            <person name="Varghese N."/>
            <person name="Submissions S."/>
        </authorList>
    </citation>
    <scope>NUCLEOTIDE SEQUENCE [LARGE SCALE GENOMIC DNA]</scope>
    <source>
        <strain evidence="2">CGMCC 1.7737</strain>
    </source>
</reference>
<dbReference type="AlphaFoldDB" id="A0A1N6ZLS0"/>
<name>A0A1N6ZLS0_9EURY</name>
<organism evidence="1 2">
    <name type="scientific">Haladaptatus litoreus</name>
    <dbReference type="NCBI Taxonomy" id="553468"/>
    <lineage>
        <taxon>Archaea</taxon>
        <taxon>Methanobacteriati</taxon>
        <taxon>Methanobacteriota</taxon>
        <taxon>Stenosarchaea group</taxon>
        <taxon>Halobacteria</taxon>
        <taxon>Halobacteriales</taxon>
        <taxon>Haladaptataceae</taxon>
        <taxon>Haladaptatus</taxon>
    </lineage>
</organism>
<dbReference type="InterPro" id="IPR014845">
    <property type="entry name" value="GYD/TTHA1554"/>
</dbReference>
<evidence type="ECO:0000313" key="2">
    <source>
        <dbReference type="Proteomes" id="UP000186914"/>
    </source>
</evidence>
<evidence type="ECO:0000313" key="1">
    <source>
        <dbReference type="EMBL" id="SIR27843.1"/>
    </source>
</evidence>
<accession>A0A1N6ZLS0</accession>
<sequence>MAKYVSLVKIRGSVQNAQKLASSLGNLASEVEEYDAEIDASYAILGEYDFMVVFDAPDRNAAFRASIAIENQGLDTQTMEIVPVEEFAGLVED</sequence>
<dbReference type="Pfam" id="PF08734">
    <property type="entry name" value="GYD"/>
    <property type="match status" value="1"/>
</dbReference>
<keyword evidence="2" id="KW-1185">Reference proteome</keyword>
<proteinExistence type="predicted"/>
<dbReference type="EMBL" id="FTNO01000001">
    <property type="protein sequence ID" value="SIR27843.1"/>
    <property type="molecule type" value="Genomic_DNA"/>
</dbReference>